<feature type="compositionally biased region" description="Low complexity" evidence="1">
    <location>
        <begin position="136"/>
        <end position="156"/>
    </location>
</feature>
<gene>
    <name evidence="2" type="ORF">NDU88_000837</name>
</gene>
<evidence type="ECO:0000313" key="2">
    <source>
        <dbReference type="EMBL" id="KAJ1205402.1"/>
    </source>
</evidence>
<accession>A0AAV7VV84</accession>
<dbReference type="EMBL" id="JANPWB010000002">
    <property type="protein sequence ID" value="KAJ1205402.1"/>
    <property type="molecule type" value="Genomic_DNA"/>
</dbReference>
<organism evidence="2 3">
    <name type="scientific">Pleurodeles waltl</name>
    <name type="common">Iberian ribbed newt</name>
    <dbReference type="NCBI Taxonomy" id="8319"/>
    <lineage>
        <taxon>Eukaryota</taxon>
        <taxon>Metazoa</taxon>
        <taxon>Chordata</taxon>
        <taxon>Craniata</taxon>
        <taxon>Vertebrata</taxon>
        <taxon>Euteleostomi</taxon>
        <taxon>Amphibia</taxon>
        <taxon>Batrachia</taxon>
        <taxon>Caudata</taxon>
        <taxon>Salamandroidea</taxon>
        <taxon>Salamandridae</taxon>
        <taxon>Pleurodelinae</taxon>
        <taxon>Pleurodeles</taxon>
    </lineage>
</organism>
<protein>
    <submittedName>
        <fullName evidence="2">Uncharacterized protein</fullName>
    </submittedName>
</protein>
<feature type="region of interest" description="Disordered" evidence="1">
    <location>
        <begin position="128"/>
        <end position="179"/>
    </location>
</feature>
<reference evidence="2" key="1">
    <citation type="journal article" date="2022" name="bioRxiv">
        <title>Sequencing and chromosome-scale assembly of the giantPleurodeles waltlgenome.</title>
        <authorList>
            <person name="Brown T."/>
            <person name="Elewa A."/>
            <person name="Iarovenko S."/>
            <person name="Subramanian E."/>
            <person name="Araus A.J."/>
            <person name="Petzold A."/>
            <person name="Susuki M."/>
            <person name="Suzuki K.-i.T."/>
            <person name="Hayashi T."/>
            <person name="Toyoda A."/>
            <person name="Oliveira C."/>
            <person name="Osipova E."/>
            <person name="Leigh N.D."/>
            <person name="Simon A."/>
            <person name="Yun M.H."/>
        </authorList>
    </citation>
    <scope>NUCLEOTIDE SEQUENCE</scope>
    <source>
        <strain evidence="2">20211129_DDA</strain>
        <tissue evidence="2">Liver</tissue>
    </source>
</reference>
<evidence type="ECO:0000313" key="3">
    <source>
        <dbReference type="Proteomes" id="UP001066276"/>
    </source>
</evidence>
<feature type="region of interest" description="Disordered" evidence="1">
    <location>
        <begin position="49"/>
        <end position="79"/>
    </location>
</feature>
<sequence length="258" mass="28053">MGKRKVSARTSSKDTNPTASIVSYLTTAMSALNTEIELVEERLGIARKTPVSSPPPVSKSSNIVTMGEEGGGTRLEASKPKKWSKITSIRKGCVLQDKLNISSGREDDLSIIDKDAIVCVEDTASPPIKWKKSTPGNSSMSKSKASKSNGSKWGNSLVRKPSIAGKKQRVEPVGPQYPEAEHEDKDYMESMLERALKPLVNLLQSIDSSLKHLLEYTKCSPALTPTTEQDTVISPPGPAADIVYIIRAIILDQEDRMS</sequence>
<dbReference type="AlphaFoldDB" id="A0AAV7VV84"/>
<name>A0AAV7VV84_PLEWA</name>
<comment type="caution">
    <text evidence="2">The sequence shown here is derived from an EMBL/GenBank/DDBJ whole genome shotgun (WGS) entry which is preliminary data.</text>
</comment>
<keyword evidence="3" id="KW-1185">Reference proteome</keyword>
<evidence type="ECO:0000256" key="1">
    <source>
        <dbReference type="SAM" id="MobiDB-lite"/>
    </source>
</evidence>
<dbReference type="Proteomes" id="UP001066276">
    <property type="component" value="Chromosome 1_2"/>
</dbReference>
<proteinExistence type="predicted"/>